<comment type="caution">
    <text evidence="2">The sequence shown here is derived from an EMBL/GenBank/DDBJ whole genome shotgun (WGS) entry which is preliminary data.</text>
</comment>
<keyword evidence="1" id="KW-1133">Transmembrane helix</keyword>
<dbReference type="Proteomes" id="UP001596039">
    <property type="component" value="Unassembled WGS sequence"/>
</dbReference>
<feature type="transmembrane region" description="Helical" evidence="1">
    <location>
        <begin position="77"/>
        <end position="94"/>
    </location>
</feature>
<evidence type="ECO:0000256" key="1">
    <source>
        <dbReference type="SAM" id="Phobius"/>
    </source>
</evidence>
<protein>
    <submittedName>
        <fullName evidence="2">DUF6611 family protein</fullName>
    </submittedName>
</protein>
<feature type="transmembrane region" description="Helical" evidence="1">
    <location>
        <begin position="52"/>
        <end position="71"/>
    </location>
</feature>
<dbReference type="RefSeq" id="WP_386739969.1">
    <property type="nucleotide sequence ID" value="NZ_JBHSMG010000002.1"/>
</dbReference>
<dbReference type="EMBL" id="JBHSMG010000002">
    <property type="protein sequence ID" value="MFC5502269.1"/>
    <property type="molecule type" value="Genomic_DNA"/>
</dbReference>
<dbReference type="Pfam" id="PF20315">
    <property type="entry name" value="DUF6611"/>
    <property type="match status" value="1"/>
</dbReference>
<evidence type="ECO:0000313" key="2">
    <source>
        <dbReference type="EMBL" id="MFC5502269.1"/>
    </source>
</evidence>
<sequence length="112" mass="12251">MTRSRGDPTTLVRMIEVTRVIPRHGAELVRVCIAPSGMSRSERRALAWTRNWPTAGAVLALCVVVVLGGRIPPDELIPPLVLCYLAGIVVTRAVSRRVRRAMVRVELVDVAG</sequence>
<evidence type="ECO:0000313" key="3">
    <source>
        <dbReference type="Proteomes" id="UP001596039"/>
    </source>
</evidence>
<name>A0ABW0NTR2_9MICO</name>
<keyword evidence="3" id="KW-1185">Reference proteome</keyword>
<organism evidence="2 3">
    <name type="scientific">Lysinimonas soli</name>
    <dbReference type="NCBI Taxonomy" id="1074233"/>
    <lineage>
        <taxon>Bacteria</taxon>
        <taxon>Bacillati</taxon>
        <taxon>Actinomycetota</taxon>
        <taxon>Actinomycetes</taxon>
        <taxon>Micrococcales</taxon>
        <taxon>Microbacteriaceae</taxon>
        <taxon>Lysinimonas</taxon>
    </lineage>
</organism>
<gene>
    <name evidence="2" type="ORF">ACFPJ4_08470</name>
</gene>
<reference evidence="3" key="1">
    <citation type="journal article" date="2019" name="Int. J. Syst. Evol. Microbiol.">
        <title>The Global Catalogue of Microorganisms (GCM) 10K type strain sequencing project: providing services to taxonomists for standard genome sequencing and annotation.</title>
        <authorList>
            <consortium name="The Broad Institute Genomics Platform"/>
            <consortium name="The Broad Institute Genome Sequencing Center for Infectious Disease"/>
            <person name="Wu L."/>
            <person name="Ma J."/>
        </authorList>
    </citation>
    <scope>NUCLEOTIDE SEQUENCE [LARGE SCALE GENOMIC DNA]</scope>
    <source>
        <strain evidence="3">CGMCC 4.6997</strain>
    </source>
</reference>
<accession>A0ABW0NTR2</accession>
<proteinExistence type="predicted"/>
<dbReference type="InterPro" id="IPR046719">
    <property type="entry name" value="DUF6611"/>
</dbReference>
<keyword evidence="1" id="KW-0812">Transmembrane</keyword>
<keyword evidence="1" id="KW-0472">Membrane</keyword>